<evidence type="ECO:0000313" key="1">
    <source>
        <dbReference type="EMBL" id="ODM97598.1"/>
    </source>
</evidence>
<dbReference type="GO" id="GO:0008080">
    <property type="term" value="F:N-acetyltransferase activity"/>
    <property type="evidence" value="ECO:0007669"/>
    <property type="project" value="TreeGrafter"/>
</dbReference>
<dbReference type="STRING" id="48709.A0A1D2MXA9"/>
<gene>
    <name evidence="1" type="ORF">Ocin01_09090</name>
</gene>
<name>A0A1D2MXA9_ORCCI</name>
<keyword evidence="2" id="KW-1185">Reference proteome</keyword>
<organism evidence="1 2">
    <name type="scientific">Orchesella cincta</name>
    <name type="common">Springtail</name>
    <name type="synonym">Podura cincta</name>
    <dbReference type="NCBI Taxonomy" id="48709"/>
    <lineage>
        <taxon>Eukaryota</taxon>
        <taxon>Metazoa</taxon>
        <taxon>Ecdysozoa</taxon>
        <taxon>Arthropoda</taxon>
        <taxon>Hexapoda</taxon>
        <taxon>Collembola</taxon>
        <taxon>Entomobryomorpha</taxon>
        <taxon>Entomobryoidea</taxon>
        <taxon>Orchesellidae</taxon>
        <taxon>Orchesellinae</taxon>
        <taxon>Orchesella</taxon>
    </lineage>
</organism>
<dbReference type="InterPro" id="IPR016181">
    <property type="entry name" value="Acyl_CoA_acyltransferase"/>
</dbReference>
<evidence type="ECO:0000313" key="2">
    <source>
        <dbReference type="Proteomes" id="UP000094527"/>
    </source>
</evidence>
<dbReference type="AlphaFoldDB" id="A0A1D2MXA9"/>
<reference evidence="1 2" key="1">
    <citation type="journal article" date="2016" name="Genome Biol. Evol.">
        <title>Gene Family Evolution Reflects Adaptation to Soil Environmental Stressors in the Genome of the Collembolan Orchesella cincta.</title>
        <authorList>
            <person name="Faddeeva-Vakhrusheva A."/>
            <person name="Derks M.F."/>
            <person name="Anvar S.Y."/>
            <person name="Agamennone V."/>
            <person name="Suring W."/>
            <person name="Smit S."/>
            <person name="van Straalen N.M."/>
            <person name="Roelofs D."/>
        </authorList>
    </citation>
    <scope>NUCLEOTIDE SEQUENCE [LARGE SCALE GENOMIC DNA]</scope>
    <source>
        <tissue evidence="1">Mixed pool</tissue>
    </source>
</reference>
<proteinExistence type="predicted"/>
<dbReference type="EMBL" id="LJIJ01000428">
    <property type="protein sequence ID" value="ODM97598.1"/>
    <property type="molecule type" value="Genomic_DNA"/>
</dbReference>
<dbReference type="PANTHER" id="PTHR20905:SF32">
    <property type="entry name" value="ARYLALKYLAMINE N-ACETYLTRANSFERASE-LIKE 7, ISOFORM A"/>
    <property type="match status" value="1"/>
</dbReference>
<dbReference type="OMA" id="FTSPYTR"/>
<protein>
    <submittedName>
        <fullName evidence="1">Dopamine N-acetyltransferase</fullName>
    </submittedName>
</protein>
<dbReference type="OrthoDB" id="8113373at2759"/>
<dbReference type="PANTHER" id="PTHR20905">
    <property type="entry name" value="N-ACETYLTRANSFERASE-RELATED"/>
    <property type="match status" value="1"/>
</dbReference>
<accession>A0A1D2MXA9</accession>
<dbReference type="SUPFAM" id="SSF55729">
    <property type="entry name" value="Acyl-CoA N-acyltransferases (Nat)"/>
    <property type="match status" value="1"/>
</dbReference>
<dbReference type="Proteomes" id="UP000094527">
    <property type="component" value="Unassembled WGS sequence"/>
</dbReference>
<keyword evidence="1" id="KW-0808">Transferase</keyword>
<dbReference type="Gene3D" id="3.40.630.30">
    <property type="match status" value="1"/>
</dbReference>
<comment type="caution">
    <text evidence="1">The sequence shown here is derived from an EMBL/GenBank/DDBJ whole genome shotgun (WGS) entry which is preliminary data.</text>
</comment>
<sequence length="222" mass="26000">MGNYSIVEGPWDRYTFRKVRPQDWDKVIKHIQTFFLRDEPTSKLLGYTDEYGEEFAVLAKKLFLDDLSFWVEDNETGEVAAVRVTFRHRKDTSFDGISMNSRTLKHLYKLVDICHQRCDLFEKYNLEEYADFFVASCAPKYRKRGITTEMYRRSLEFLKAEGFKLAKSVFTSPYTRAAARNLGFVEDSRVDFSELKEDDGTLLFDPKDLNGEHYGAMLVKLL</sequence>